<keyword evidence="8" id="KW-0443">Lipid metabolism</keyword>
<dbReference type="EMBL" id="JALNTZ010000001">
    <property type="protein sequence ID" value="KAJ3665002.1"/>
    <property type="molecule type" value="Genomic_DNA"/>
</dbReference>
<evidence type="ECO:0000256" key="1">
    <source>
        <dbReference type="ARBA" id="ARBA00004477"/>
    </source>
</evidence>
<dbReference type="InterPro" id="IPR007130">
    <property type="entry name" value="DAGAT"/>
</dbReference>
<evidence type="ECO:0000256" key="11">
    <source>
        <dbReference type="RuleBase" id="RU367023"/>
    </source>
</evidence>
<evidence type="ECO:0000313" key="12">
    <source>
        <dbReference type="EMBL" id="KAJ3665002.1"/>
    </source>
</evidence>
<evidence type="ECO:0000256" key="7">
    <source>
        <dbReference type="ARBA" id="ARBA00022989"/>
    </source>
</evidence>
<keyword evidence="5 11" id="KW-0812">Transmembrane</keyword>
<sequence>MASETSESKPLLQKCLEKLTTGVIFILYTQATFSGWLLFIYLLTTQFWWVSLAYLVWMYYDKDTPDLGGRSLSWIQKNKVWSYPTAYYPVNLALAPGFNLDPKRNYLFCFFPHGIIPNAIYVGLTSGACEFQRMYPQFQVQIALLRILLFTPFWREVLMGMGLVSCTAKSLNHLLSRPEGGRIVLLSPGGAMEAYYGRPQKYTFLIKDRKGFIKMALRHGSPLVPVIAFGEPDLFDQIINEKIRPIQEFIRKYVGIAPIIFYGTGFIFRYGLVPRKVPLTCALGKPIEVEKVENPTNEEINSLHAKFVQELKDLFDLYKDKLLDKPDDDSLVLM</sequence>
<protein>
    <recommendedName>
        <fullName evidence="11">Acyltransferase</fullName>
        <ecNumber evidence="11">2.3.1.-</ecNumber>
    </recommendedName>
</protein>
<keyword evidence="6 11" id="KW-0256">Endoplasmic reticulum</keyword>
<dbReference type="GO" id="GO:0005789">
    <property type="term" value="C:endoplasmic reticulum membrane"/>
    <property type="evidence" value="ECO:0007669"/>
    <property type="project" value="UniProtKB-SubCell"/>
</dbReference>
<comment type="subcellular location">
    <subcellularLocation>
        <location evidence="1 11">Endoplasmic reticulum membrane</location>
        <topology evidence="1 11">Multi-pass membrane protein</topology>
    </subcellularLocation>
</comment>
<name>A0AA38MRD6_9CUCU</name>
<dbReference type="EC" id="2.3.1.-" evidence="11"/>
<dbReference type="Proteomes" id="UP001168821">
    <property type="component" value="Unassembled WGS sequence"/>
</dbReference>
<dbReference type="PANTHER" id="PTHR12317">
    <property type="entry name" value="DIACYLGLYCEROL O-ACYLTRANSFERASE"/>
    <property type="match status" value="1"/>
</dbReference>
<accession>A0AA38MRD6</accession>
<feature type="transmembrane region" description="Helical" evidence="11">
    <location>
        <begin position="36"/>
        <end position="60"/>
    </location>
</feature>
<evidence type="ECO:0000256" key="10">
    <source>
        <dbReference type="ARBA" id="ARBA00023315"/>
    </source>
</evidence>
<keyword evidence="9 11" id="KW-0472">Membrane</keyword>
<reference evidence="12" key="1">
    <citation type="journal article" date="2023" name="G3 (Bethesda)">
        <title>Whole genome assemblies of Zophobas morio and Tenebrio molitor.</title>
        <authorList>
            <person name="Kaur S."/>
            <person name="Stinson S.A."/>
            <person name="diCenzo G.C."/>
        </authorList>
    </citation>
    <scope>NUCLEOTIDE SEQUENCE</scope>
    <source>
        <strain evidence="12">QUZm001</strain>
    </source>
</reference>
<organism evidence="12 13">
    <name type="scientific">Zophobas morio</name>
    <dbReference type="NCBI Taxonomy" id="2755281"/>
    <lineage>
        <taxon>Eukaryota</taxon>
        <taxon>Metazoa</taxon>
        <taxon>Ecdysozoa</taxon>
        <taxon>Arthropoda</taxon>
        <taxon>Hexapoda</taxon>
        <taxon>Insecta</taxon>
        <taxon>Pterygota</taxon>
        <taxon>Neoptera</taxon>
        <taxon>Endopterygota</taxon>
        <taxon>Coleoptera</taxon>
        <taxon>Polyphaga</taxon>
        <taxon>Cucujiformia</taxon>
        <taxon>Tenebrionidae</taxon>
        <taxon>Zophobas</taxon>
    </lineage>
</organism>
<keyword evidence="7 11" id="KW-1133">Transmembrane helix</keyword>
<evidence type="ECO:0000256" key="2">
    <source>
        <dbReference type="ARBA" id="ARBA00005420"/>
    </source>
</evidence>
<evidence type="ECO:0000256" key="3">
    <source>
        <dbReference type="ARBA" id="ARBA00022516"/>
    </source>
</evidence>
<proteinExistence type="inferred from homology"/>
<keyword evidence="13" id="KW-1185">Reference proteome</keyword>
<keyword evidence="10" id="KW-0012">Acyltransferase</keyword>
<evidence type="ECO:0000313" key="13">
    <source>
        <dbReference type="Proteomes" id="UP001168821"/>
    </source>
</evidence>
<keyword evidence="3" id="KW-0444">Lipid biosynthesis</keyword>
<dbReference type="CDD" id="cd07987">
    <property type="entry name" value="LPLAT_MGAT-like"/>
    <property type="match status" value="1"/>
</dbReference>
<feature type="transmembrane region" description="Helical" evidence="11">
    <location>
        <begin position="253"/>
        <end position="272"/>
    </location>
</feature>
<dbReference type="Pfam" id="PF03982">
    <property type="entry name" value="DAGAT"/>
    <property type="match status" value="1"/>
</dbReference>
<evidence type="ECO:0000256" key="6">
    <source>
        <dbReference type="ARBA" id="ARBA00022824"/>
    </source>
</evidence>
<dbReference type="PANTHER" id="PTHR12317:SF79">
    <property type="entry name" value="ACYLTRANSFERASE"/>
    <property type="match status" value="1"/>
</dbReference>
<dbReference type="GO" id="GO:0004144">
    <property type="term" value="F:diacylglycerol O-acyltransferase activity"/>
    <property type="evidence" value="ECO:0007669"/>
    <property type="project" value="TreeGrafter"/>
</dbReference>
<comment type="caution">
    <text evidence="12">The sequence shown here is derived from an EMBL/GenBank/DDBJ whole genome shotgun (WGS) entry which is preliminary data.</text>
</comment>
<evidence type="ECO:0000256" key="8">
    <source>
        <dbReference type="ARBA" id="ARBA00023098"/>
    </source>
</evidence>
<dbReference type="AlphaFoldDB" id="A0AA38MRD6"/>
<evidence type="ECO:0000256" key="5">
    <source>
        <dbReference type="ARBA" id="ARBA00022692"/>
    </source>
</evidence>
<dbReference type="GO" id="GO:0019432">
    <property type="term" value="P:triglyceride biosynthetic process"/>
    <property type="evidence" value="ECO:0007669"/>
    <property type="project" value="TreeGrafter"/>
</dbReference>
<comment type="similarity">
    <text evidence="2 11">Belongs to the diacylglycerol acyltransferase family.</text>
</comment>
<evidence type="ECO:0000256" key="4">
    <source>
        <dbReference type="ARBA" id="ARBA00022679"/>
    </source>
</evidence>
<gene>
    <name evidence="12" type="ORF">Zmor_000524</name>
</gene>
<keyword evidence="4 11" id="KW-0808">Transferase</keyword>
<evidence type="ECO:0000256" key="9">
    <source>
        <dbReference type="ARBA" id="ARBA00023136"/>
    </source>
</evidence>